<dbReference type="KEGG" id="schv:BRCON_0161"/>
<feature type="transmembrane region" description="Helical" evidence="1">
    <location>
        <begin position="160"/>
        <end position="184"/>
    </location>
</feature>
<dbReference type="Pfam" id="PF09852">
    <property type="entry name" value="DUF2079"/>
    <property type="match status" value="1"/>
</dbReference>
<feature type="transmembrane region" description="Helical" evidence="1">
    <location>
        <begin position="260"/>
        <end position="283"/>
    </location>
</feature>
<evidence type="ECO:0000313" key="3">
    <source>
        <dbReference type="Proteomes" id="UP000262583"/>
    </source>
</evidence>
<keyword evidence="1" id="KW-1133">Transmembrane helix</keyword>
<name>A0A2Z4Y245_SUMC1</name>
<evidence type="ECO:0000313" key="2">
    <source>
        <dbReference type="EMBL" id="AXA34938.1"/>
    </source>
</evidence>
<organism evidence="2 3">
    <name type="scientific">Sumerlaea chitinivorans</name>
    <dbReference type="NCBI Taxonomy" id="2250252"/>
    <lineage>
        <taxon>Bacteria</taxon>
        <taxon>Candidatus Sumerlaeota</taxon>
        <taxon>Candidatus Sumerlaeia</taxon>
        <taxon>Candidatus Sumerlaeales</taxon>
        <taxon>Candidatus Sumerlaeaceae</taxon>
        <taxon>Candidatus Sumerlaea</taxon>
    </lineage>
</organism>
<sequence length="473" mass="53354">MSFATISGESAGGKEGTLQHQLARAVSAGIGLIAFLWMAWIAYTQFVTSRWYLADVGNIWYCLLNTLHGHFMLSPMTGTNHFAYHFTPFLLLLVWLPLLSNYPIPLVLSYVAAIALCALPLHRLSERRGLAPPLRPLIVLLFLSNHFTGSLELANHFEAFYVLFALCTMAWALRPAGVLFALLAAAVREDGGLWIVAWAVLEAFLTTNPRNRVWYLRLAALSAFVALAAFCAVVGFAHFTGRGFLEYLPRVQKGRLGIDTLWTLATLYASFLCLPLVAGRLFWLTLIPTPLLLASFPFLRQLLYYYSYPFLPYLALATVEGMWRVQAWAGRHSKSWSRLVAILVCLGALIQWLLPTRTDGYRRWPFEVTARDWYRLEVARELLPRDAPVAIQFGLWGVTPARLGAKPLDPRRLEASDYVFMDFQSPHGLERETFIQLARQLLREGETGVRPVIHRTGDLYILGPATKKETLKP</sequence>
<feature type="transmembrane region" description="Helical" evidence="1">
    <location>
        <begin position="303"/>
        <end position="323"/>
    </location>
</feature>
<feature type="transmembrane region" description="Helical" evidence="1">
    <location>
        <begin position="335"/>
        <end position="354"/>
    </location>
</feature>
<feature type="transmembrane region" description="Helical" evidence="1">
    <location>
        <begin position="22"/>
        <end position="43"/>
    </location>
</feature>
<keyword evidence="1" id="KW-0812">Transmembrane</keyword>
<dbReference type="EMBL" id="CP030759">
    <property type="protein sequence ID" value="AXA34938.1"/>
    <property type="molecule type" value="Genomic_DNA"/>
</dbReference>
<protein>
    <recommendedName>
        <fullName evidence="4">DUF2079 domain-containing protein</fullName>
    </recommendedName>
</protein>
<accession>A0A2Z4Y245</accession>
<dbReference type="InterPro" id="IPR018650">
    <property type="entry name" value="STSV1_Orf64"/>
</dbReference>
<feature type="transmembrane region" description="Helical" evidence="1">
    <location>
        <begin position="104"/>
        <end position="122"/>
    </location>
</feature>
<evidence type="ECO:0000256" key="1">
    <source>
        <dbReference type="SAM" id="Phobius"/>
    </source>
</evidence>
<dbReference type="AlphaFoldDB" id="A0A2Z4Y245"/>
<evidence type="ECO:0008006" key="4">
    <source>
        <dbReference type="Google" id="ProtNLM"/>
    </source>
</evidence>
<keyword evidence="1" id="KW-0472">Membrane</keyword>
<proteinExistence type="predicted"/>
<gene>
    <name evidence="2" type="ORF">BRCON_0161</name>
</gene>
<feature type="transmembrane region" description="Helical" evidence="1">
    <location>
        <begin position="82"/>
        <end position="98"/>
    </location>
</feature>
<dbReference type="Proteomes" id="UP000262583">
    <property type="component" value="Chromosome"/>
</dbReference>
<reference evidence="2 3" key="1">
    <citation type="submission" date="2018-05" db="EMBL/GenBank/DDBJ databases">
        <title>A metagenomic window into the 2 km-deep terrestrial subsurface aquifer revealed taxonomically and functionally diverse microbial community comprising novel uncultured bacterial lineages.</title>
        <authorList>
            <person name="Kadnikov V.V."/>
            <person name="Mardanov A.V."/>
            <person name="Beletsky A.V."/>
            <person name="Banks D."/>
            <person name="Pimenov N.V."/>
            <person name="Frank Y.A."/>
            <person name="Karnachuk O.V."/>
            <person name="Ravin N.V."/>
        </authorList>
    </citation>
    <scope>NUCLEOTIDE SEQUENCE [LARGE SCALE GENOMIC DNA]</scope>
    <source>
        <strain evidence="2">BY</strain>
    </source>
</reference>
<feature type="transmembrane region" description="Helical" evidence="1">
    <location>
        <begin position="214"/>
        <end position="239"/>
    </location>
</feature>